<reference evidence="1 2" key="1">
    <citation type="submission" date="2024-11" db="EMBL/GenBank/DDBJ databases">
        <title>Adaptive evolution of stress response genes in parasites aligns with host niche diversity.</title>
        <authorList>
            <person name="Hahn C."/>
            <person name="Resl P."/>
        </authorList>
    </citation>
    <scope>NUCLEOTIDE SEQUENCE [LARGE SCALE GENOMIC DNA]</scope>
    <source>
        <strain evidence="1">EGGRZ-B1_66</strain>
        <tissue evidence="1">Body</tissue>
    </source>
</reference>
<dbReference type="Proteomes" id="UP001626550">
    <property type="component" value="Unassembled WGS sequence"/>
</dbReference>
<gene>
    <name evidence="1" type="ORF">Ciccas_013602</name>
</gene>
<dbReference type="AlphaFoldDB" id="A0ABD2PK77"/>
<protein>
    <submittedName>
        <fullName evidence="1">Uncharacterized protein</fullName>
    </submittedName>
</protein>
<accession>A0ABD2PK77</accession>
<dbReference type="SUPFAM" id="SSF53098">
    <property type="entry name" value="Ribonuclease H-like"/>
    <property type="match status" value="1"/>
</dbReference>
<feature type="non-terminal residue" evidence="1">
    <location>
        <position position="1"/>
    </location>
</feature>
<name>A0ABD2PK77_9PLAT</name>
<dbReference type="EMBL" id="JBJKFK010006298">
    <property type="protein sequence ID" value="KAL3307874.1"/>
    <property type="molecule type" value="Genomic_DNA"/>
</dbReference>
<sequence>HFVAISEAIRVLDCNAATSGHILPSLQIIRDHLVKESSRSNLAAKLLERFRKRSKICFQNPHLIAATLIHPEFKKDALENDHDIDPTQGENLLAQKLDVQEASITHQNQKRNYKGNFAMKEFFLSVEKHPRDLICWQLLWRVNAKNRQLRLSGMKALQ</sequence>
<comment type="caution">
    <text evidence="1">The sequence shown here is derived from an EMBL/GenBank/DDBJ whole genome shotgun (WGS) entry which is preliminary data.</text>
</comment>
<evidence type="ECO:0000313" key="2">
    <source>
        <dbReference type="Proteomes" id="UP001626550"/>
    </source>
</evidence>
<proteinExistence type="predicted"/>
<keyword evidence="2" id="KW-1185">Reference proteome</keyword>
<feature type="non-terminal residue" evidence="1">
    <location>
        <position position="158"/>
    </location>
</feature>
<evidence type="ECO:0000313" key="1">
    <source>
        <dbReference type="EMBL" id="KAL3307874.1"/>
    </source>
</evidence>
<dbReference type="InterPro" id="IPR012337">
    <property type="entry name" value="RNaseH-like_sf"/>
</dbReference>
<organism evidence="1 2">
    <name type="scientific">Cichlidogyrus casuarinus</name>
    <dbReference type="NCBI Taxonomy" id="1844966"/>
    <lineage>
        <taxon>Eukaryota</taxon>
        <taxon>Metazoa</taxon>
        <taxon>Spiralia</taxon>
        <taxon>Lophotrochozoa</taxon>
        <taxon>Platyhelminthes</taxon>
        <taxon>Monogenea</taxon>
        <taxon>Monopisthocotylea</taxon>
        <taxon>Dactylogyridea</taxon>
        <taxon>Ancyrocephalidae</taxon>
        <taxon>Cichlidogyrus</taxon>
    </lineage>
</organism>